<protein>
    <submittedName>
        <fullName evidence="1">TIGR02117 family protein</fullName>
    </submittedName>
</protein>
<reference evidence="1 2" key="1">
    <citation type="submission" date="2023-04" db="EMBL/GenBank/DDBJ databases">
        <title>Ottowia paracancer sp. nov., isolated from human stomach.</title>
        <authorList>
            <person name="Song Y."/>
        </authorList>
    </citation>
    <scope>NUCLEOTIDE SEQUENCE [LARGE SCALE GENOMIC DNA]</scope>
    <source>
        <strain evidence="1 2">10c7w1</strain>
    </source>
</reference>
<name>A0AAW6RIY2_9BURK</name>
<dbReference type="RefSeq" id="WP_279523911.1">
    <property type="nucleotide sequence ID" value="NZ_JARVII010000005.1"/>
</dbReference>
<dbReference type="Pfam" id="PF09601">
    <property type="entry name" value="DUF2459"/>
    <property type="match status" value="1"/>
</dbReference>
<dbReference type="Proteomes" id="UP001237156">
    <property type="component" value="Unassembled WGS sequence"/>
</dbReference>
<keyword evidence="2" id="KW-1185">Reference proteome</keyword>
<dbReference type="NCBIfam" id="TIGR02117">
    <property type="entry name" value="chp_urease_rgn"/>
    <property type="match status" value="1"/>
</dbReference>
<evidence type="ECO:0000313" key="1">
    <source>
        <dbReference type="EMBL" id="MDG9698918.1"/>
    </source>
</evidence>
<evidence type="ECO:0000313" key="2">
    <source>
        <dbReference type="Proteomes" id="UP001237156"/>
    </source>
</evidence>
<organism evidence="1 2">
    <name type="scientific">Ottowia cancrivicina</name>
    <dbReference type="NCBI Taxonomy" id="3040346"/>
    <lineage>
        <taxon>Bacteria</taxon>
        <taxon>Pseudomonadati</taxon>
        <taxon>Pseudomonadota</taxon>
        <taxon>Betaproteobacteria</taxon>
        <taxon>Burkholderiales</taxon>
        <taxon>Comamonadaceae</taxon>
        <taxon>Ottowia</taxon>
    </lineage>
</organism>
<dbReference type="InterPro" id="IPR011727">
    <property type="entry name" value="CHP02117"/>
</dbReference>
<dbReference type="PROSITE" id="PS51257">
    <property type="entry name" value="PROKAR_LIPOPROTEIN"/>
    <property type="match status" value="1"/>
</dbReference>
<proteinExistence type="predicted"/>
<comment type="caution">
    <text evidence="1">The sequence shown here is derived from an EMBL/GenBank/DDBJ whole genome shotgun (WGS) entry which is preliminary data.</text>
</comment>
<dbReference type="AlphaFoldDB" id="A0AAW6RIY2"/>
<dbReference type="EMBL" id="JARVII010000005">
    <property type="protein sequence ID" value="MDG9698918.1"/>
    <property type="molecule type" value="Genomic_DNA"/>
</dbReference>
<gene>
    <name evidence="1" type="ORF">QB898_04145</name>
</gene>
<sequence>MNRRLPRPARLLLRAACTLLALALLYLLAAAALGCVRLNTARPPVAESRITIYLLSNGLHTDIVMPLSNEWFDWRSLLGPQSASLAATHIAIGWGERAFYLETPTWAQARASTALKAISGLGRATLHITYLPHAPPATAHSPALPITPAEYLKLAQGIRPYFQTAPNGLARPIPASAYGETDAFYEAHGRYSLLSTCNTWTNARLRQAGLPAVAWTPFAQPLLQAWRAARADAATVNR</sequence>
<accession>A0AAW6RIY2</accession>